<feature type="non-terminal residue" evidence="1">
    <location>
        <position position="486"/>
    </location>
</feature>
<evidence type="ECO:0000313" key="2">
    <source>
        <dbReference type="Proteomes" id="UP001328107"/>
    </source>
</evidence>
<comment type="caution">
    <text evidence="1">The sequence shown here is derived from an EMBL/GenBank/DDBJ whole genome shotgun (WGS) entry which is preliminary data.</text>
</comment>
<evidence type="ECO:0000313" key="1">
    <source>
        <dbReference type="EMBL" id="GMR53515.1"/>
    </source>
</evidence>
<keyword evidence="2" id="KW-1185">Reference proteome</keyword>
<proteinExistence type="predicted"/>
<reference evidence="2" key="1">
    <citation type="submission" date="2022-10" db="EMBL/GenBank/DDBJ databases">
        <title>Genome assembly of Pristionchus species.</title>
        <authorList>
            <person name="Yoshida K."/>
            <person name="Sommer R.J."/>
        </authorList>
    </citation>
    <scope>NUCLEOTIDE SEQUENCE [LARGE SCALE GENOMIC DNA]</scope>
    <source>
        <strain evidence="2">RS5460</strain>
    </source>
</reference>
<gene>
    <name evidence="1" type="ORF">PMAYCL1PPCAC_23710</name>
</gene>
<dbReference type="AlphaFoldDB" id="A0AAN5D0E7"/>
<organism evidence="1 2">
    <name type="scientific">Pristionchus mayeri</name>
    <dbReference type="NCBI Taxonomy" id="1317129"/>
    <lineage>
        <taxon>Eukaryota</taxon>
        <taxon>Metazoa</taxon>
        <taxon>Ecdysozoa</taxon>
        <taxon>Nematoda</taxon>
        <taxon>Chromadorea</taxon>
        <taxon>Rhabditida</taxon>
        <taxon>Rhabditina</taxon>
        <taxon>Diplogasteromorpha</taxon>
        <taxon>Diplogasteroidea</taxon>
        <taxon>Neodiplogasteridae</taxon>
        <taxon>Pristionchus</taxon>
    </lineage>
</organism>
<dbReference type="EMBL" id="BTRK01000005">
    <property type="protein sequence ID" value="GMR53515.1"/>
    <property type="molecule type" value="Genomic_DNA"/>
</dbReference>
<protein>
    <submittedName>
        <fullName evidence="1">Uncharacterized protein</fullName>
    </submittedName>
</protein>
<dbReference type="Proteomes" id="UP001328107">
    <property type="component" value="Unassembled WGS sequence"/>
</dbReference>
<name>A0AAN5D0E7_9BILA</name>
<sequence>MAPKRKNNGTTPSIIDAFNAVKKQPKLHFGNVFKPNEIIDISESQQDQPGPSMPTSNASFHMNEDVENARRWNPAEKKPVERIKSISRRSIVQPVSETSLRELGCEVDELKVIEVDANLECIQEDVQVVRQLIASNCALILPKRTIFVLSMFMRNWLRIFPIGRICICTLDKDGEWINAVQEECSLMGIDRASFSLPSIEIPTSARLMLASSKTLEKLISKDPLASEIRCVIFHLTGLTTPNAMKTIVNCMLIKKIHCRFILIGGGGSIGGKGTAVQRRQSIITNFHVSEWVEPREDLFDVVIKPRIIDPVKIWTWNETDNPFLIMVMDQLEEAINDLTDGRRGFGKGMEKMNVRDVIFAPLHLLSNNNSGKDEHKRLLTLVSLFYHLFSFGKEAFKKRLKVVASESEELEMQLLSSVPFTQTLIAVDELEGGKHKKMKQIKEIIHKAVARRRGERVRGVLLVESPSLVDSMAESLSMMCGVLGVD</sequence>
<accession>A0AAN5D0E7</accession>